<gene>
    <name evidence="1" type="ORF">Tcan_10196</name>
</gene>
<evidence type="ECO:0000313" key="2">
    <source>
        <dbReference type="Proteomes" id="UP000031036"/>
    </source>
</evidence>
<keyword evidence="2" id="KW-1185">Reference proteome</keyword>
<dbReference type="EMBL" id="JPKZ01000702">
    <property type="protein sequence ID" value="KHN85936.1"/>
    <property type="molecule type" value="Genomic_DNA"/>
</dbReference>
<dbReference type="AlphaFoldDB" id="A0A0B2VQW0"/>
<comment type="caution">
    <text evidence="1">The sequence shown here is derived from an EMBL/GenBank/DDBJ whole genome shotgun (WGS) entry which is preliminary data.</text>
</comment>
<name>A0A0B2VQW0_TOXCA</name>
<evidence type="ECO:0000313" key="1">
    <source>
        <dbReference type="EMBL" id="KHN85936.1"/>
    </source>
</evidence>
<proteinExistence type="predicted"/>
<protein>
    <submittedName>
        <fullName evidence="1">Uncharacterized protein</fullName>
    </submittedName>
</protein>
<dbReference type="Proteomes" id="UP000031036">
    <property type="component" value="Unassembled WGS sequence"/>
</dbReference>
<organism evidence="1 2">
    <name type="scientific">Toxocara canis</name>
    <name type="common">Canine roundworm</name>
    <dbReference type="NCBI Taxonomy" id="6265"/>
    <lineage>
        <taxon>Eukaryota</taxon>
        <taxon>Metazoa</taxon>
        <taxon>Ecdysozoa</taxon>
        <taxon>Nematoda</taxon>
        <taxon>Chromadorea</taxon>
        <taxon>Rhabditida</taxon>
        <taxon>Spirurina</taxon>
        <taxon>Ascaridomorpha</taxon>
        <taxon>Ascaridoidea</taxon>
        <taxon>Toxocaridae</taxon>
        <taxon>Toxocara</taxon>
    </lineage>
</organism>
<reference evidence="1 2" key="1">
    <citation type="submission" date="2014-11" db="EMBL/GenBank/DDBJ databases">
        <title>Genetic blueprint of the zoonotic pathogen Toxocara canis.</title>
        <authorList>
            <person name="Zhu X.-Q."/>
            <person name="Korhonen P.K."/>
            <person name="Cai H."/>
            <person name="Young N.D."/>
            <person name="Nejsum P."/>
            <person name="von Samson-Himmelstjerna G."/>
            <person name="Boag P.R."/>
            <person name="Tan P."/>
            <person name="Li Q."/>
            <person name="Min J."/>
            <person name="Yang Y."/>
            <person name="Wang X."/>
            <person name="Fang X."/>
            <person name="Hall R.S."/>
            <person name="Hofmann A."/>
            <person name="Sternberg P.W."/>
            <person name="Jex A.R."/>
            <person name="Gasser R.B."/>
        </authorList>
    </citation>
    <scope>NUCLEOTIDE SEQUENCE [LARGE SCALE GENOMIC DNA]</scope>
    <source>
        <strain evidence="1">PN_DK_2014</strain>
    </source>
</reference>
<sequence>MTAEMPPGSPNGNVMPTRKETAMIEKTSLSAFTSATEGTVNHDNARYSDNVLLPADDTPEALTKSSLSLKLNKCNNRNLTGFRVCSSLFARLTGIHPKERLCLIGKSKEA</sequence>
<accession>A0A0B2VQW0</accession>